<evidence type="ECO:0000256" key="1">
    <source>
        <dbReference type="SAM" id="Phobius"/>
    </source>
</evidence>
<keyword evidence="1" id="KW-0472">Membrane</keyword>
<reference evidence="2" key="1">
    <citation type="submission" date="2024-06" db="EMBL/GenBank/DDBJ databases">
        <authorList>
            <consortium name="consrtm"/>
            <person name="Uemura M."/>
            <person name="Terahara T."/>
        </authorList>
    </citation>
    <scope>NUCLEOTIDE SEQUENCE</scope>
    <source>
        <strain evidence="2">KM77-8</strain>
    </source>
</reference>
<keyword evidence="1" id="KW-1133">Transmembrane helix</keyword>
<sequence>MRGRVHDVVWGTVRVVLAVVLLGVAWQLGRSAERERSADLDFPRLGIQDVQARDTDGLKVCGDRYREPFCLRAEQVAVDDVLRKVRKKLGARYRFEFGRSDGRTLPLELDVPHQDLDFVEAAGKDGTATLYWWRDSVRLLEVSAGGEQRTLYTEHAPGREFVAPAAFGAALGGLGAAFLWAGLWRIVRGGASRLNWPWQTTVPG</sequence>
<reference evidence="2" key="2">
    <citation type="submission" date="2024-07" db="EMBL/GenBank/DDBJ databases">
        <title>Streptomyces haneummycinica sp. nov., a new antibiotic-producing actinobacterium isolated from marine sediment.</title>
        <authorList>
            <person name="Uemura M."/>
            <person name="Hamada M."/>
            <person name="Hirano S."/>
            <person name="Kobayashi K."/>
            <person name="Ohshiro T."/>
            <person name="Kobayashi T."/>
            <person name="Terahara T."/>
        </authorList>
    </citation>
    <scope>NUCLEOTIDE SEQUENCE</scope>
    <source>
        <strain evidence="2">KM77-8</strain>
    </source>
</reference>
<evidence type="ECO:0008006" key="3">
    <source>
        <dbReference type="Google" id="ProtNLM"/>
    </source>
</evidence>
<name>A0AAT9I0C6_9ACTN</name>
<dbReference type="EMBL" id="AP035768">
    <property type="protein sequence ID" value="BFO22827.1"/>
    <property type="molecule type" value="Genomic_DNA"/>
</dbReference>
<proteinExistence type="predicted"/>
<evidence type="ECO:0000313" key="2">
    <source>
        <dbReference type="EMBL" id="BFO22827.1"/>
    </source>
</evidence>
<gene>
    <name evidence="2" type="ORF">SHKM778_92150</name>
</gene>
<dbReference type="AlphaFoldDB" id="A0AAT9I0C6"/>
<organism evidence="2">
    <name type="scientific">Streptomyces haneummycinicus</name>
    <dbReference type="NCBI Taxonomy" id="3074435"/>
    <lineage>
        <taxon>Bacteria</taxon>
        <taxon>Bacillati</taxon>
        <taxon>Actinomycetota</taxon>
        <taxon>Actinomycetes</taxon>
        <taxon>Kitasatosporales</taxon>
        <taxon>Streptomycetaceae</taxon>
        <taxon>Streptomyces</taxon>
    </lineage>
</organism>
<accession>A0AAT9I0C6</accession>
<keyword evidence="1" id="KW-0812">Transmembrane</keyword>
<protein>
    <recommendedName>
        <fullName evidence="3">DUF3592 domain-containing protein</fullName>
    </recommendedName>
</protein>
<feature type="transmembrane region" description="Helical" evidence="1">
    <location>
        <begin position="161"/>
        <end position="183"/>
    </location>
</feature>